<feature type="domain" description="Fibronectin type-III" evidence="8">
    <location>
        <begin position="482"/>
        <end position="573"/>
    </location>
</feature>
<evidence type="ECO:0000313" key="10">
    <source>
        <dbReference type="Proteomes" id="UP001204151"/>
    </source>
</evidence>
<dbReference type="CDD" id="cd00063">
    <property type="entry name" value="FN3"/>
    <property type="match status" value="1"/>
</dbReference>
<keyword evidence="3" id="KW-0136">Cellulose degradation</keyword>
<dbReference type="EMBL" id="JANUGW010000015">
    <property type="protein sequence ID" value="MCS0583652.1"/>
    <property type="molecule type" value="Genomic_DNA"/>
</dbReference>
<dbReference type="SMART" id="SM00060">
    <property type="entry name" value="FN3"/>
    <property type="match status" value="1"/>
</dbReference>
<dbReference type="RefSeq" id="WP_258818232.1">
    <property type="nucleotide sequence ID" value="NZ_JANUGW010000015.1"/>
</dbReference>
<dbReference type="InterPro" id="IPR050386">
    <property type="entry name" value="Glycosyl_hydrolase_5"/>
</dbReference>
<keyword evidence="10" id="KW-1185">Reference proteome</keyword>
<reference evidence="9 10" key="1">
    <citation type="submission" date="2022-08" db="EMBL/GenBank/DDBJ databases">
        <title>Reclassification of Massilia species as members of the genera Telluria, Duganella, Pseudoduganella, Mokoshia gen. nov. and Zemynaea gen. nov. using orthogonal and non-orthogonal genome-based approaches.</title>
        <authorList>
            <person name="Bowman J.P."/>
        </authorList>
    </citation>
    <scope>NUCLEOTIDE SEQUENCE [LARGE SCALE GENOMIC DNA]</scope>
    <source>
        <strain evidence="9 10">JCM 31316</strain>
    </source>
</reference>
<evidence type="ECO:0000259" key="8">
    <source>
        <dbReference type="PROSITE" id="PS50853"/>
    </source>
</evidence>
<dbReference type="Gene3D" id="2.60.40.10">
    <property type="entry name" value="Immunoglobulins"/>
    <property type="match status" value="1"/>
</dbReference>
<keyword evidence="7" id="KW-0732">Signal</keyword>
<dbReference type="Pfam" id="PF00150">
    <property type="entry name" value="Cellulase"/>
    <property type="match status" value="1"/>
</dbReference>
<evidence type="ECO:0000256" key="7">
    <source>
        <dbReference type="SAM" id="SignalP"/>
    </source>
</evidence>
<dbReference type="Pfam" id="PF00041">
    <property type="entry name" value="fn3"/>
    <property type="match status" value="1"/>
</dbReference>
<comment type="similarity">
    <text evidence="1">Belongs to the glycosyl hydrolase 5 (cellulase A) family.</text>
</comment>
<dbReference type="InterPro" id="IPR036116">
    <property type="entry name" value="FN3_sf"/>
</dbReference>
<comment type="caution">
    <text evidence="9">The sequence shown here is derived from an EMBL/GenBank/DDBJ whole genome shotgun (WGS) entry which is preliminary data.</text>
</comment>
<dbReference type="PROSITE" id="PS50853">
    <property type="entry name" value="FN3"/>
    <property type="match status" value="1"/>
</dbReference>
<dbReference type="InterPro" id="IPR017853">
    <property type="entry name" value="GH"/>
</dbReference>
<keyword evidence="4" id="KW-0119">Carbohydrate metabolism</keyword>
<dbReference type="PANTHER" id="PTHR31297:SF41">
    <property type="entry name" value="ENDOGLUCANASE, PUTATIVE (AFU_ORTHOLOGUE AFUA_5G01830)-RELATED"/>
    <property type="match status" value="1"/>
</dbReference>
<organism evidence="9 10">
    <name type="scientific">Massilia pinisoli</name>
    <dbReference type="NCBI Taxonomy" id="1772194"/>
    <lineage>
        <taxon>Bacteria</taxon>
        <taxon>Pseudomonadati</taxon>
        <taxon>Pseudomonadota</taxon>
        <taxon>Betaproteobacteria</taxon>
        <taxon>Burkholderiales</taxon>
        <taxon>Oxalobacteraceae</taxon>
        <taxon>Telluria group</taxon>
        <taxon>Massilia</taxon>
    </lineage>
</organism>
<dbReference type="PANTHER" id="PTHR31297">
    <property type="entry name" value="GLUCAN ENDO-1,6-BETA-GLUCOSIDASE B"/>
    <property type="match status" value="1"/>
</dbReference>
<dbReference type="SUPFAM" id="SSF51445">
    <property type="entry name" value="(Trans)glycosidases"/>
    <property type="match status" value="1"/>
</dbReference>
<dbReference type="Gene3D" id="3.20.20.80">
    <property type="entry name" value="Glycosidases"/>
    <property type="match status" value="1"/>
</dbReference>
<protein>
    <submittedName>
        <fullName evidence="9">Cellulase family glycosylhydrolase</fullName>
    </submittedName>
</protein>
<evidence type="ECO:0000313" key="9">
    <source>
        <dbReference type="EMBL" id="MCS0583652.1"/>
    </source>
</evidence>
<feature type="chain" id="PRO_5046153500" evidence="7">
    <location>
        <begin position="25"/>
        <end position="718"/>
    </location>
</feature>
<dbReference type="InterPro" id="IPR013783">
    <property type="entry name" value="Ig-like_fold"/>
</dbReference>
<name>A0ABT1ZUR9_9BURK</name>
<evidence type="ECO:0000256" key="1">
    <source>
        <dbReference type="ARBA" id="ARBA00005641"/>
    </source>
</evidence>
<keyword evidence="5" id="KW-0326">Glycosidase</keyword>
<dbReference type="Gene3D" id="2.60.120.260">
    <property type="entry name" value="Galactose-binding domain-like"/>
    <property type="match status" value="1"/>
</dbReference>
<accession>A0ABT1ZUR9</accession>
<gene>
    <name evidence="9" type="ORF">NX784_18830</name>
</gene>
<sequence length="718" mass="75460">MKHHFVFAAVAATILLAGCGASDADPGAGGQSPRLLAATGRASTASVSTVNSTDSTFTTLSTMHVGQTAYFKVVGSKLPSTLALDVTDCAGMTTLSTGATEAHYRCTPGTTAGMKTVTVRDKSGGSTLYTNAVNVQAVNPPPITTALPMPTRGFNLGNSLEAIWGYSIPGQAVYTSAANAGFNAVRIPCAWASNADTSGNIDPTYMAKVKQAVDYSIAAGMYAVINVHWDGGWFDSNIGNSVDPTLDAKYRKIWSQIATAFAGYDNHLLFAAANEPSIDSPTKMNTLMSYYQSFVNTVRAAGGGNTNRWLMLPIQGDASWITALPSDPTSGRLGVEFHNYTPSLFTIIHTDQSWGNAIYFWGQSYHYSGNPSRNATWGEEGYNDAFYQQLQDQFVSKGVPVIIGEYQAAGTPGLTGADQTWNNASRLYWNKYLSESARAHGLSPFYWSTPNAPFAYDTGAITDAALVTALTGGVAPPPPNGAPYAVTGVTATAGTGQVTVSWTAVGGATSYQLYRTANSGSEAATPSVTGITGTTFTDTGLNAGTTYYYRVVAVNGSGASGFSTEAKATTSGTNPDPTKFHFETDTQSWTPSGSLITGVATSTAQHYAGQRSLAVNFAGTAAGSSSVTVNDAVVPPGATITFRVWIPAGSQITKIEPYIQDYNWNYVSNPVTSFTPAAWNTLTLTVPTTSITPVHRLGLSVTTGAAWTGTVYIDSINW</sequence>
<keyword evidence="2" id="KW-0378">Hydrolase</keyword>
<keyword evidence="6" id="KW-0624">Polysaccharide degradation</keyword>
<dbReference type="InterPro" id="IPR001547">
    <property type="entry name" value="Glyco_hydro_5"/>
</dbReference>
<evidence type="ECO:0000256" key="2">
    <source>
        <dbReference type="ARBA" id="ARBA00022801"/>
    </source>
</evidence>
<dbReference type="PROSITE" id="PS51257">
    <property type="entry name" value="PROKAR_LIPOPROTEIN"/>
    <property type="match status" value="1"/>
</dbReference>
<dbReference type="SUPFAM" id="SSF49265">
    <property type="entry name" value="Fibronectin type III"/>
    <property type="match status" value="1"/>
</dbReference>
<evidence type="ECO:0000256" key="6">
    <source>
        <dbReference type="ARBA" id="ARBA00023326"/>
    </source>
</evidence>
<evidence type="ECO:0000256" key="3">
    <source>
        <dbReference type="ARBA" id="ARBA00023001"/>
    </source>
</evidence>
<evidence type="ECO:0000256" key="4">
    <source>
        <dbReference type="ARBA" id="ARBA00023277"/>
    </source>
</evidence>
<dbReference type="Proteomes" id="UP001204151">
    <property type="component" value="Unassembled WGS sequence"/>
</dbReference>
<feature type="signal peptide" evidence="7">
    <location>
        <begin position="1"/>
        <end position="24"/>
    </location>
</feature>
<evidence type="ECO:0000256" key="5">
    <source>
        <dbReference type="ARBA" id="ARBA00023295"/>
    </source>
</evidence>
<dbReference type="InterPro" id="IPR003961">
    <property type="entry name" value="FN3_dom"/>
</dbReference>
<proteinExistence type="inferred from homology"/>